<dbReference type="PANTHER" id="PTHR43392">
    <property type="entry name" value="AAA-TYPE ATPASE FAMILY PROTEIN / ANKYRIN REPEAT FAMILY PROTEIN"/>
    <property type="match status" value="1"/>
</dbReference>
<proteinExistence type="inferred from homology"/>
<accession>A0A1V6RK62</accession>
<feature type="coiled-coil region" evidence="5">
    <location>
        <begin position="1173"/>
        <end position="1200"/>
    </location>
</feature>
<name>A0A1V6RK62_9EURO</name>
<dbReference type="Proteomes" id="UP000191612">
    <property type="component" value="Unassembled WGS sequence"/>
</dbReference>
<evidence type="ECO:0000256" key="1">
    <source>
        <dbReference type="ARBA" id="ARBA00010378"/>
    </source>
</evidence>
<sequence length="2352" mass="263624">MRSERLAKYFGAVLYGKQEVQDQNDFKRFIEAVLDQNDPSIVVQRIISSKSALNALRKGLRFNLTPAFINGHSAKLIQYLNHREVKLLCNGQFLEQLLLIILEPRTLWGAFLEAFRTRKLAEHAIQALCWLMTELLSLPPSCGVDIGADAQIVLDDGSLFSSPSVDIRNAGHKIRYRLEMKSPAATPQHSEITAGGRHDNDFADFRLTAIFPTADELGCTEKPFYRRAEDIAQLPSGQRIVGHIDNQFRLLREDMLSELRDDFQIARGTKKGRRSAFHLRNLFLDQVRCTSGPQNRLRPCTIGVTAKFGLEKLKDLSESHRRDFLKTTPQFVKHRALGCLVRDTEVVAFATIEREIEELVSDPPVVMLRIAGEEALKKSLLYLKLYQDVEFLIVETAMFAYEPILKSLQERIDLPLTEELFLYERDQPVKESSLAPWNVVNKLKEEYGCNIQGTFQTSKPVILDSSQLDSMLAGLTQRVSLIQGPPGKITRILYYALIFITKDIRLTVRAPGTGKSFIGALLAKAMHDNTKDKILVMCYTNHALDQFLEDLLDIGIDPSDMVRLGSKSSQRTESLGLFKQHSSYRRDHATWSAINALESDGNEQKDTLNNSFQAYKNLTANDVSILDYLEFEEPEYFAALTVPEDENGMIMVTKRGIPSRNYLYARWIKDKDAGVYANLLPAHCRDIWKLDKKIREEKDRSWRRALLDEQAESLSVSLALFDKCQNRLSATLGAKNREILKSKRIIGCTTTAAAMYSEDIRHASPGIVLLEEAGEILESHVLTAMTPETKHLILIGDHQQLRPKINSYSLSTEKGDGYDLNVSLFERLIHAGFPHTTLSKQHRMCPEISSLVRNLTYPALEDDEKTKNRPQPRGLCDRVIFFHHENPEDIFVEVSDRHDENTTGSKRNSFEANIVLKIVKYLGQQGYGTDKLVVLTPYLGQLSLLRQTLSKQNDPVLNDIDSYDLVKAGLLSQAGASHSKRQIKLSTIDNFQGEESEIVIASLTRSNKIGDIGFMAAPERLNVLLSRARNVLILVGNSETFVSSRKGQKHWKPFIDQLKSEGHIYDGLPVQCEQHPQTTTVLRTVEDFDRECPDGGCSAPCGVKLSCGVHECPSKCHQLADHSKMKCTKLVKWKCPRGHSLSLSCSQAKGSCRFCIQEDQVKERRRKRDLKLEKERQRKQDEYARQLAEAQEEASHLKRVRRDEFDDAERARVLEQHRQEIEDLKNPPQLPSPPVSPQRRLSSGTIASMPSTITEASLDSSVTVTRSASIQPTSRQVLPPPKKSAAKGDWDYQKKFLNAQSQDIDKLIDMIGLESVKTKFLSIKAKVDVSIRQNIDLNHERFGSVLLGNPGTGKTTVARLYAKFLSSMGIIPGDKFIETTGSRLANDGVSGCQKTIEALLKDGGGAIFIDEAYQLVGSSLGGTQVLDFLLAEVENLTGKVVFILAGYQRPMEKFFAHNPGLPSRFPHELKFEDFDDTELMQILIGCIEKTYKNQMKVEDNLGGLYCRIVARRVGMGRGREGFANARAVENAMSKISERQAARLSRERRQGGGKIDDFFLSKEDMIGPDPSQALKSSNAWQKLQSMIGLDAVKKTVEAILDTMRYNYQRELDEKPLVAYSLNKVFLGNPGTGKTSIAKIYGQILVDIGFLSNGEVVVKNPSDFVGSVIGESEKNTKGILASTLGKVLVIDEAYGLFAGGTSDGAGPRSDQYRAAVIDTIVAEVQSTPGDDRCVLLLGYKDLMEEMFQKVNPGLSRRFPMDQAFVFEDFTSNELDAILNLKLKEQGFGITDIGRRVVLEMLERSRNRPHFGNAGEIDNLLNTAKMRYQKRLSSTKRPGSVPDSILDAPDFDEDFDRADKKESVAKMFEGVIGCESIVAKLEGYRQMVQSLRRLDLDPRTQLPFNFVFRGPPGTGKTSTARKMGQVYYDMGLLASSEVVETSATDLVGQYVGQTGPKTQKVLERGLGKVLFIDEAYRLAEGNFAKEAMDEIVDGITKPRFAQKLIIILAGYDADINRLMSINPGLTSRFPESLQFDPLSSADCINLICELLLKEKKDLLSKSQAQFDLVCLESPDFEFKKGMSWRFDRLSKTAGWANARDVGTLAKAIFGKTLQSSSGKKLVLNKATVLEALDAMINERSSREVFSQSPPPTSMKKQEQADLAVRTQPLSNPVTKPDNQGSVNEDVTSGKKPDMTEPGTDTPTATTKRDAGVPDEGWYQLEKDKALAEAKEKEFLRLKNEEEEQKKAILKLKAEEEKAARELEEAKRKADEDAKIRHEQARLQLELERRRQEAILEKLRKQQEALAEARRKEQANQMKLQSMGVCVVGYRWVKQSSGYRCAGGAHWVSDAQLGSS</sequence>
<dbReference type="CDD" id="cd00009">
    <property type="entry name" value="AAA"/>
    <property type="match status" value="3"/>
</dbReference>
<dbReference type="PANTHER" id="PTHR43392:SF2">
    <property type="entry name" value="AAA-TYPE ATPASE FAMILY PROTEIN _ ANKYRIN REPEAT FAMILY PROTEIN"/>
    <property type="match status" value="1"/>
</dbReference>
<organism evidence="8 9">
    <name type="scientific">Penicillium solitum</name>
    <dbReference type="NCBI Taxonomy" id="60172"/>
    <lineage>
        <taxon>Eukaryota</taxon>
        <taxon>Fungi</taxon>
        <taxon>Dikarya</taxon>
        <taxon>Ascomycota</taxon>
        <taxon>Pezizomycotina</taxon>
        <taxon>Eurotiomycetes</taxon>
        <taxon>Eurotiomycetidae</taxon>
        <taxon>Eurotiales</taxon>
        <taxon>Aspergillaceae</taxon>
        <taxon>Penicillium</taxon>
    </lineage>
</organism>
<dbReference type="InterPro" id="IPR041679">
    <property type="entry name" value="DNA2/NAM7-like_C"/>
</dbReference>
<dbReference type="FunFam" id="1.10.8.60:FF:000160">
    <property type="entry name" value="WGS project CABT00000000 data, contig 2.55"/>
    <property type="match status" value="1"/>
</dbReference>
<dbReference type="InterPro" id="IPR000641">
    <property type="entry name" value="CbxX/CfxQ"/>
</dbReference>
<dbReference type="InterPro" id="IPR041677">
    <property type="entry name" value="DNA2/NAM7_AAA_11"/>
</dbReference>
<dbReference type="InterPro" id="IPR041627">
    <property type="entry name" value="AAA_lid_6"/>
</dbReference>
<evidence type="ECO:0000313" key="8">
    <source>
        <dbReference type="EMBL" id="OQE01854.1"/>
    </source>
</evidence>
<feature type="region of interest" description="Disordered" evidence="6">
    <location>
        <begin position="2137"/>
        <end position="2209"/>
    </location>
</feature>
<comment type="caution">
    <text evidence="8">The sequence shown here is derived from an EMBL/GenBank/DDBJ whole genome shotgun (WGS) entry which is preliminary data.</text>
</comment>
<feature type="compositionally biased region" description="Polar residues" evidence="6">
    <location>
        <begin position="2164"/>
        <end position="2183"/>
    </location>
</feature>
<dbReference type="InterPro" id="IPR003959">
    <property type="entry name" value="ATPase_AAA_core"/>
</dbReference>
<feature type="region of interest" description="Disordered" evidence="6">
    <location>
        <begin position="1257"/>
        <end position="1287"/>
    </location>
</feature>
<dbReference type="InterPro" id="IPR027417">
    <property type="entry name" value="P-loop_NTPase"/>
</dbReference>
<dbReference type="Pfam" id="PF13086">
    <property type="entry name" value="AAA_11"/>
    <property type="match status" value="1"/>
</dbReference>
<evidence type="ECO:0000256" key="2">
    <source>
        <dbReference type="ARBA" id="ARBA00022741"/>
    </source>
</evidence>
<feature type="domain" description="AAA+ ATPase" evidence="7">
    <location>
        <begin position="1899"/>
        <end position="2036"/>
    </location>
</feature>
<dbReference type="Gene3D" id="3.40.50.300">
    <property type="entry name" value="P-loop containing nucleotide triphosphate hydrolases"/>
    <property type="match status" value="5"/>
</dbReference>
<dbReference type="InterPro" id="IPR050773">
    <property type="entry name" value="CbxX/CfxQ_RuBisCO_ESX"/>
</dbReference>
<dbReference type="GO" id="GO:0005524">
    <property type="term" value="F:ATP binding"/>
    <property type="evidence" value="ECO:0007669"/>
    <property type="project" value="UniProtKB-KW"/>
</dbReference>
<gene>
    <name evidence="8" type="ORF">PENSOL_c003G05661</name>
</gene>
<dbReference type="GO" id="GO:0004386">
    <property type="term" value="F:helicase activity"/>
    <property type="evidence" value="ECO:0007669"/>
    <property type="project" value="InterPro"/>
</dbReference>
<dbReference type="STRING" id="60172.A0A1V6RK62"/>
<dbReference type="FunFam" id="3.40.50.300:FF:000216">
    <property type="entry name" value="Type VII secretion ATPase EccA"/>
    <property type="match status" value="3"/>
</dbReference>
<dbReference type="CDD" id="cd18808">
    <property type="entry name" value="SF1_C_Upf1"/>
    <property type="match status" value="1"/>
</dbReference>
<dbReference type="InterPro" id="IPR047187">
    <property type="entry name" value="SF1_C_Upf1"/>
</dbReference>
<dbReference type="EMBL" id="MDYO01000003">
    <property type="protein sequence ID" value="OQE01854.1"/>
    <property type="molecule type" value="Genomic_DNA"/>
</dbReference>
<reference evidence="9" key="1">
    <citation type="journal article" date="2017" name="Nat. Microbiol.">
        <title>Global analysis of biosynthetic gene clusters reveals vast potential of secondary metabolite production in Penicillium species.</title>
        <authorList>
            <person name="Nielsen J.C."/>
            <person name="Grijseels S."/>
            <person name="Prigent S."/>
            <person name="Ji B."/>
            <person name="Dainat J."/>
            <person name="Nielsen K.F."/>
            <person name="Frisvad J.C."/>
            <person name="Workman M."/>
            <person name="Nielsen J."/>
        </authorList>
    </citation>
    <scope>NUCLEOTIDE SEQUENCE [LARGE SCALE GENOMIC DNA]</scope>
    <source>
        <strain evidence="9">IBT 29525</strain>
    </source>
</reference>
<feature type="compositionally biased region" description="Low complexity" evidence="6">
    <location>
        <begin position="2192"/>
        <end position="2202"/>
    </location>
</feature>
<dbReference type="GO" id="GO:0016887">
    <property type="term" value="F:ATP hydrolysis activity"/>
    <property type="evidence" value="ECO:0007669"/>
    <property type="project" value="InterPro"/>
</dbReference>
<keyword evidence="3" id="KW-0347">Helicase</keyword>
<feature type="domain" description="AAA+ ATPase" evidence="7">
    <location>
        <begin position="1618"/>
        <end position="1762"/>
    </location>
</feature>
<evidence type="ECO:0000256" key="5">
    <source>
        <dbReference type="SAM" id="Coils"/>
    </source>
</evidence>
<evidence type="ECO:0000256" key="6">
    <source>
        <dbReference type="SAM" id="MobiDB-lite"/>
    </source>
</evidence>
<dbReference type="Pfam" id="PF13087">
    <property type="entry name" value="AAA_12"/>
    <property type="match status" value="1"/>
</dbReference>
<keyword evidence="5" id="KW-0175">Coiled coil</keyword>
<dbReference type="Gene3D" id="1.10.8.60">
    <property type="match status" value="1"/>
</dbReference>
<keyword evidence="3" id="KW-0378">Hydrolase</keyword>
<evidence type="ECO:0000256" key="4">
    <source>
        <dbReference type="ARBA" id="ARBA00022840"/>
    </source>
</evidence>
<keyword evidence="9" id="KW-1185">Reference proteome</keyword>
<dbReference type="SUPFAM" id="SSF52540">
    <property type="entry name" value="P-loop containing nucleoside triphosphate hydrolases"/>
    <property type="match status" value="4"/>
</dbReference>
<evidence type="ECO:0000256" key="3">
    <source>
        <dbReference type="ARBA" id="ARBA00022806"/>
    </source>
</evidence>
<dbReference type="Pfam" id="PF00004">
    <property type="entry name" value="AAA"/>
    <property type="match status" value="3"/>
</dbReference>
<dbReference type="CDD" id="cd06008">
    <property type="entry name" value="NF-X1-zinc-finger"/>
    <property type="match status" value="1"/>
</dbReference>
<dbReference type="Pfam" id="PF17866">
    <property type="entry name" value="AAA_lid_6"/>
    <property type="match status" value="1"/>
</dbReference>
<feature type="domain" description="AAA+ ATPase" evidence="7">
    <location>
        <begin position="1340"/>
        <end position="1475"/>
    </location>
</feature>
<evidence type="ECO:0000313" key="9">
    <source>
        <dbReference type="Proteomes" id="UP000191612"/>
    </source>
</evidence>
<dbReference type="FunFam" id="3.40.50.300:FF:001660">
    <property type="entry name" value="NF-X1 finger and helicase protein, putative"/>
    <property type="match status" value="1"/>
</dbReference>
<comment type="similarity">
    <text evidence="1">Belongs to the CbxX/CfxQ family.</text>
</comment>
<dbReference type="SMART" id="SM00382">
    <property type="entry name" value="AAA"/>
    <property type="match status" value="3"/>
</dbReference>
<keyword evidence="4" id="KW-0067">ATP-binding</keyword>
<dbReference type="CDD" id="cd17936">
    <property type="entry name" value="EEXXEc_NFX1"/>
    <property type="match status" value="1"/>
</dbReference>
<feature type="region of interest" description="Disordered" evidence="6">
    <location>
        <begin position="1218"/>
        <end position="1242"/>
    </location>
</feature>
<keyword evidence="2" id="KW-0547">Nucleotide-binding</keyword>
<dbReference type="PRINTS" id="PR00819">
    <property type="entry name" value="CBXCFQXSUPER"/>
</dbReference>
<feature type="coiled-coil region" evidence="5">
    <location>
        <begin position="2217"/>
        <end position="2312"/>
    </location>
</feature>
<feature type="compositionally biased region" description="Polar residues" evidence="6">
    <location>
        <begin position="1257"/>
        <end position="1276"/>
    </location>
</feature>
<evidence type="ECO:0000259" key="7">
    <source>
        <dbReference type="SMART" id="SM00382"/>
    </source>
</evidence>
<protein>
    <recommendedName>
        <fullName evidence="7">AAA+ ATPase domain-containing protein</fullName>
    </recommendedName>
</protein>
<dbReference type="InterPro" id="IPR003593">
    <property type="entry name" value="AAA+_ATPase"/>
</dbReference>